<evidence type="ECO:0000313" key="4">
    <source>
        <dbReference type="Proteomes" id="UP000800041"/>
    </source>
</evidence>
<dbReference type="OrthoDB" id="4150221at2759"/>
<reference evidence="3" key="1">
    <citation type="journal article" date="2020" name="Stud. Mycol.">
        <title>101 Dothideomycetes genomes: a test case for predicting lifestyles and emergence of pathogens.</title>
        <authorList>
            <person name="Haridas S."/>
            <person name="Albert R."/>
            <person name="Binder M."/>
            <person name="Bloem J."/>
            <person name="Labutti K."/>
            <person name="Salamov A."/>
            <person name="Andreopoulos B."/>
            <person name="Baker S."/>
            <person name="Barry K."/>
            <person name="Bills G."/>
            <person name="Bluhm B."/>
            <person name="Cannon C."/>
            <person name="Castanera R."/>
            <person name="Culley D."/>
            <person name="Daum C."/>
            <person name="Ezra D."/>
            <person name="Gonzalez J."/>
            <person name="Henrissat B."/>
            <person name="Kuo A."/>
            <person name="Liang C."/>
            <person name="Lipzen A."/>
            <person name="Lutzoni F."/>
            <person name="Magnuson J."/>
            <person name="Mondo S."/>
            <person name="Nolan M."/>
            <person name="Ohm R."/>
            <person name="Pangilinan J."/>
            <person name="Park H.-J."/>
            <person name="Ramirez L."/>
            <person name="Alfaro M."/>
            <person name="Sun H."/>
            <person name="Tritt A."/>
            <person name="Yoshinaga Y."/>
            <person name="Zwiers L.-H."/>
            <person name="Turgeon B."/>
            <person name="Goodwin S."/>
            <person name="Spatafora J."/>
            <person name="Crous P."/>
            <person name="Grigoriev I."/>
        </authorList>
    </citation>
    <scope>NUCLEOTIDE SEQUENCE</scope>
    <source>
        <strain evidence="3">CBS 113979</strain>
    </source>
</reference>
<feature type="region of interest" description="Disordered" evidence="1">
    <location>
        <begin position="1"/>
        <end position="105"/>
    </location>
</feature>
<feature type="compositionally biased region" description="Low complexity" evidence="1">
    <location>
        <begin position="31"/>
        <end position="43"/>
    </location>
</feature>
<feature type="region of interest" description="Disordered" evidence="1">
    <location>
        <begin position="215"/>
        <end position="285"/>
    </location>
</feature>
<evidence type="ECO:0000256" key="1">
    <source>
        <dbReference type="SAM" id="MobiDB-lite"/>
    </source>
</evidence>
<keyword evidence="4" id="KW-1185">Reference proteome</keyword>
<accession>A0A6G1GSF7</accession>
<dbReference type="InterPro" id="IPR057511">
    <property type="entry name" value="WH_GDS1"/>
</dbReference>
<evidence type="ECO:0000313" key="3">
    <source>
        <dbReference type="EMBL" id="KAF1983720.1"/>
    </source>
</evidence>
<dbReference type="AlphaFoldDB" id="A0A6G1GSF7"/>
<dbReference type="EMBL" id="ML977173">
    <property type="protein sequence ID" value="KAF1983720.1"/>
    <property type="molecule type" value="Genomic_DNA"/>
</dbReference>
<evidence type="ECO:0000259" key="2">
    <source>
        <dbReference type="Pfam" id="PF25318"/>
    </source>
</evidence>
<name>A0A6G1GSF7_9PEZI</name>
<dbReference type="Pfam" id="PF25318">
    <property type="entry name" value="WHD_GDS1"/>
    <property type="match status" value="1"/>
</dbReference>
<feature type="compositionally biased region" description="Polar residues" evidence="1">
    <location>
        <begin position="68"/>
        <end position="77"/>
    </location>
</feature>
<dbReference type="Proteomes" id="UP000800041">
    <property type="component" value="Unassembled WGS sequence"/>
</dbReference>
<gene>
    <name evidence="3" type="ORF">K402DRAFT_338103</name>
</gene>
<protein>
    <recommendedName>
        <fullName evidence="2">GDS1 winged helix domain-containing protein</fullName>
    </recommendedName>
</protein>
<organism evidence="3 4">
    <name type="scientific">Aulographum hederae CBS 113979</name>
    <dbReference type="NCBI Taxonomy" id="1176131"/>
    <lineage>
        <taxon>Eukaryota</taxon>
        <taxon>Fungi</taxon>
        <taxon>Dikarya</taxon>
        <taxon>Ascomycota</taxon>
        <taxon>Pezizomycotina</taxon>
        <taxon>Dothideomycetes</taxon>
        <taxon>Pleosporomycetidae</taxon>
        <taxon>Aulographales</taxon>
        <taxon>Aulographaceae</taxon>
    </lineage>
</organism>
<proteinExistence type="predicted"/>
<sequence>MPYNTRRKSLSLPSLGIALPGNHSRSASHRSPPGTTASTPATGEQQPPTKKIKRSHTSSTSPPPATLQRRTTITFSDSPRKNAARVVENTPPPSPGDHGNFKIDTEGIDDDIVVGVIEQLEKTGNRPHLLKELAAVLSATLPIVSGSANQSAIISSRLTNYLRRPWTALGPCPVGKELVGTHPKRIYFFLTNQPRQPIPDPADIPSNTHRIISPSLSSAADDEDQDMDSRSRTQLSPSPEIDLFSPELEDDNIPEAPGTPFSGRGSLTRDGTHPPTTSNMSHNRRAVSPPLEHDEREFTQTASFLQQRSTTHVEAIPEVTIATTEPDGMDEDTIVAAVDESEESAARKNSEAAAALFGQAEHLMVMQQTSFNSSPMIKPTLHLDLSAPSKAIPSDELKMFSAGALDADLDEAWKLAELKSPESIDLDELEDMFEEY</sequence>
<feature type="domain" description="GDS1 winged helix" evidence="2">
    <location>
        <begin position="103"/>
        <end position="197"/>
    </location>
</feature>